<dbReference type="GO" id="GO:0016747">
    <property type="term" value="F:acyltransferase activity, transferring groups other than amino-acyl groups"/>
    <property type="evidence" value="ECO:0007669"/>
    <property type="project" value="InterPro"/>
</dbReference>
<dbReference type="Proteomes" id="UP000671828">
    <property type="component" value="Chromosome"/>
</dbReference>
<evidence type="ECO:0000313" key="2">
    <source>
        <dbReference type="EMBL" id="QTR02780.1"/>
    </source>
</evidence>
<dbReference type="AlphaFoldDB" id="A0A8T8HX51"/>
<name>A0A8T8HX51_9PSEU</name>
<dbReference type="PROSITE" id="PS51186">
    <property type="entry name" value="GNAT"/>
    <property type="match status" value="1"/>
</dbReference>
<organism evidence="2 3">
    <name type="scientific">Saccharothrix algeriensis</name>
    <dbReference type="NCBI Taxonomy" id="173560"/>
    <lineage>
        <taxon>Bacteria</taxon>
        <taxon>Bacillati</taxon>
        <taxon>Actinomycetota</taxon>
        <taxon>Actinomycetes</taxon>
        <taxon>Pseudonocardiales</taxon>
        <taxon>Pseudonocardiaceae</taxon>
        <taxon>Saccharothrix</taxon>
    </lineage>
</organism>
<gene>
    <name evidence="2" type="ORF">J7S33_27705</name>
</gene>
<dbReference type="EMBL" id="CP072788">
    <property type="protein sequence ID" value="QTR02780.1"/>
    <property type="molecule type" value="Genomic_DNA"/>
</dbReference>
<evidence type="ECO:0000259" key="1">
    <source>
        <dbReference type="PROSITE" id="PS51186"/>
    </source>
</evidence>
<reference evidence="2" key="1">
    <citation type="submission" date="2021-04" db="EMBL/GenBank/DDBJ databases">
        <title>Saccharothrix algeriensis WGS.</title>
        <authorList>
            <person name="Stuskova K."/>
            <person name="Hakalova E."/>
            <person name="Tebbal A.B."/>
            <person name="Eichmeier A."/>
        </authorList>
    </citation>
    <scope>NUCLEOTIDE SEQUENCE</scope>
    <source>
        <strain evidence="2">NRRL B-24137</strain>
    </source>
</reference>
<protein>
    <recommendedName>
        <fullName evidence="1">N-acetyltransferase domain-containing protein</fullName>
    </recommendedName>
</protein>
<dbReference type="SUPFAM" id="SSF55729">
    <property type="entry name" value="Acyl-CoA N-acyltransferases (Nat)"/>
    <property type="match status" value="1"/>
</dbReference>
<proteinExistence type="predicted"/>
<dbReference type="Gene3D" id="3.40.630.30">
    <property type="match status" value="1"/>
</dbReference>
<feature type="domain" description="N-acetyltransferase" evidence="1">
    <location>
        <begin position="117"/>
        <end position="275"/>
    </location>
</feature>
<dbReference type="CDD" id="cd04301">
    <property type="entry name" value="NAT_SF"/>
    <property type="match status" value="1"/>
</dbReference>
<evidence type="ECO:0000313" key="3">
    <source>
        <dbReference type="Proteomes" id="UP000671828"/>
    </source>
</evidence>
<dbReference type="Pfam" id="PF00583">
    <property type="entry name" value="Acetyltransf_1"/>
    <property type="match status" value="1"/>
</dbReference>
<dbReference type="InterPro" id="IPR016181">
    <property type="entry name" value="Acyl_CoA_acyltransferase"/>
</dbReference>
<sequence length="276" mass="28608">MSSPPDPVADLVGRGVRAELAAELVGSDLLVRVAGEPVVLAPDADPVTGSPRVLATPLGGPVPTPPLVDLVRERHPGAEAVVLVLPAGAPEPATGRAYMRYVLATDALAPADPARGWVVRRADGHDAPDVVPLLVQAMADGYRGAGSPVATAALREHAERVFGQALAEGAVFVAHDGGGFAGHATVVPDEDELTGRPRLELFDTFVLPARRGSRASALLTSAVVRHARGLGLPLRGYVSGHDDNAARVLAKLTANGWRRDTTYWSLPLDEGRSAGG</sequence>
<dbReference type="InterPro" id="IPR000182">
    <property type="entry name" value="GNAT_dom"/>
</dbReference>
<accession>A0A8T8HX51</accession>